<comment type="caution">
    <text evidence="1">The sequence shown here is derived from an EMBL/GenBank/DDBJ whole genome shotgun (WGS) entry which is preliminary data.</text>
</comment>
<gene>
    <name evidence="1" type="ORF">FYJ83_14385</name>
</gene>
<dbReference type="RefSeq" id="WP_154441671.1">
    <property type="nucleotide sequence ID" value="NZ_JAHLPJ010000001.1"/>
</dbReference>
<evidence type="ECO:0000313" key="2">
    <source>
        <dbReference type="Proteomes" id="UP000469523"/>
    </source>
</evidence>
<name>A0A6N7Y1M5_9FIRM</name>
<dbReference type="AlphaFoldDB" id="A0A6N7Y1M5"/>
<protein>
    <submittedName>
        <fullName evidence="1">Uncharacterized protein</fullName>
    </submittedName>
</protein>
<sequence length="87" mass="10329">MIFYKTSQIPFYFIENEKTHVNFIKEDLSYKDEPDAEDGMYITGLLYSKDKVWGYGLYNNTKNATNIKAVYSRIFEDISKLKKDELH</sequence>
<dbReference type="Proteomes" id="UP000469523">
    <property type="component" value="Unassembled WGS sequence"/>
</dbReference>
<evidence type="ECO:0000313" key="1">
    <source>
        <dbReference type="EMBL" id="MSU02645.1"/>
    </source>
</evidence>
<dbReference type="EMBL" id="VUNQ01000038">
    <property type="protein sequence ID" value="MSU02645.1"/>
    <property type="molecule type" value="Genomic_DNA"/>
</dbReference>
<reference evidence="1 2" key="1">
    <citation type="submission" date="2019-09" db="EMBL/GenBank/DDBJ databases">
        <title>In-depth cultivation of the pig gut microbiome towards novel bacterial diversity and tailored functional studies.</title>
        <authorList>
            <person name="Wylensek D."/>
            <person name="Hitch T.C.A."/>
            <person name="Clavel T."/>
        </authorList>
    </citation>
    <scope>NUCLEOTIDE SEQUENCE [LARGE SCALE GENOMIC DNA]</scope>
    <source>
        <strain evidence="1 2">WCA3-693-APC-4?</strain>
    </source>
</reference>
<organism evidence="1 2">
    <name type="scientific">Tissierella pigra</name>
    <dbReference type="NCBI Taxonomy" id="2607614"/>
    <lineage>
        <taxon>Bacteria</taxon>
        <taxon>Bacillati</taxon>
        <taxon>Bacillota</taxon>
        <taxon>Tissierellia</taxon>
        <taxon>Tissierellales</taxon>
        <taxon>Tissierellaceae</taxon>
        <taxon>Tissierella</taxon>
    </lineage>
</organism>
<proteinExistence type="predicted"/>
<keyword evidence="2" id="KW-1185">Reference proteome</keyword>
<accession>A0A6N7Y1M5</accession>